<dbReference type="Proteomes" id="UP000008177">
    <property type="component" value="Unplaced contigs"/>
</dbReference>
<name>G2YBF2_BOTF4</name>
<sequence length="57" mass="6363">MEIILQLEVKVMQSTQYRLVGSKPPPGTSTCHLNGCLFKTHLGAPPSASKTFWIKYE</sequence>
<accession>G2YBF2</accession>
<evidence type="ECO:0000313" key="1">
    <source>
        <dbReference type="EMBL" id="CCD34543.1"/>
    </source>
</evidence>
<proteinExistence type="predicted"/>
<dbReference type="EMBL" id="FQ790311">
    <property type="protein sequence ID" value="CCD34543.1"/>
    <property type="molecule type" value="Genomic_DNA"/>
</dbReference>
<dbReference type="HOGENOM" id="CLU_2996293_0_0_1"/>
<gene>
    <name evidence="1" type="ORF">BofuT4_P102440.1</name>
</gene>
<organism evidence="1 2">
    <name type="scientific">Botryotinia fuckeliana (strain T4)</name>
    <name type="common">Noble rot fungus</name>
    <name type="synonym">Botrytis cinerea</name>
    <dbReference type="NCBI Taxonomy" id="999810"/>
    <lineage>
        <taxon>Eukaryota</taxon>
        <taxon>Fungi</taxon>
        <taxon>Dikarya</taxon>
        <taxon>Ascomycota</taxon>
        <taxon>Pezizomycotina</taxon>
        <taxon>Leotiomycetes</taxon>
        <taxon>Helotiales</taxon>
        <taxon>Sclerotiniaceae</taxon>
        <taxon>Botrytis</taxon>
    </lineage>
</organism>
<protein>
    <submittedName>
        <fullName evidence="1">Uncharacterized protein</fullName>
    </submittedName>
</protein>
<dbReference type="InParanoid" id="G2YBF2"/>
<evidence type="ECO:0000313" key="2">
    <source>
        <dbReference type="Proteomes" id="UP000008177"/>
    </source>
</evidence>
<reference evidence="2" key="1">
    <citation type="journal article" date="2011" name="PLoS Genet.">
        <title>Genomic analysis of the necrotrophic fungal pathogens Sclerotinia sclerotiorum and Botrytis cinerea.</title>
        <authorList>
            <person name="Amselem J."/>
            <person name="Cuomo C.A."/>
            <person name="van Kan J.A."/>
            <person name="Viaud M."/>
            <person name="Benito E.P."/>
            <person name="Couloux A."/>
            <person name="Coutinho P.M."/>
            <person name="de Vries R.P."/>
            <person name="Dyer P.S."/>
            <person name="Fillinger S."/>
            <person name="Fournier E."/>
            <person name="Gout L."/>
            <person name="Hahn M."/>
            <person name="Kohn L."/>
            <person name="Lapalu N."/>
            <person name="Plummer K.M."/>
            <person name="Pradier J.M."/>
            <person name="Quevillon E."/>
            <person name="Sharon A."/>
            <person name="Simon A."/>
            <person name="ten Have A."/>
            <person name="Tudzynski B."/>
            <person name="Tudzynski P."/>
            <person name="Wincker P."/>
            <person name="Andrew M."/>
            <person name="Anthouard V."/>
            <person name="Beever R.E."/>
            <person name="Beffa R."/>
            <person name="Benoit I."/>
            <person name="Bouzid O."/>
            <person name="Brault B."/>
            <person name="Chen Z."/>
            <person name="Choquer M."/>
            <person name="Collemare J."/>
            <person name="Cotton P."/>
            <person name="Danchin E.G."/>
            <person name="Da Silva C."/>
            <person name="Gautier A."/>
            <person name="Giraud C."/>
            <person name="Giraud T."/>
            <person name="Gonzalez C."/>
            <person name="Grossetete S."/>
            <person name="Guldener U."/>
            <person name="Henrissat B."/>
            <person name="Howlett B.J."/>
            <person name="Kodira C."/>
            <person name="Kretschmer M."/>
            <person name="Lappartient A."/>
            <person name="Leroch M."/>
            <person name="Levis C."/>
            <person name="Mauceli E."/>
            <person name="Neuveglise C."/>
            <person name="Oeser B."/>
            <person name="Pearson M."/>
            <person name="Poulain J."/>
            <person name="Poussereau N."/>
            <person name="Quesneville H."/>
            <person name="Rascle C."/>
            <person name="Schumacher J."/>
            <person name="Segurens B."/>
            <person name="Sexton A."/>
            <person name="Silva E."/>
            <person name="Sirven C."/>
            <person name="Soanes D.M."/>
            <person name="Talbot N.J."/>
            <person name="Templeton M."/>
            <person name="Yandava C."/>
            <person name="Yarden O."/>
            <person name="Zeng Q."/>
            <person name="Rollins J.A."/>
            <person name="Lebrun M.H."/>
            <person name="Dickman M."/>
        </authorList>
    </citation>
    <scope>NUCLEOTIDE SEQUENCE [LARGE SCALE GENOMIC DNA]</scope>
    <source>
        <strain evidence="2">T4</strain>
    </source>
</reference>
<dbReference type="AlphaFoldDB" id="G2YBF2"/>